<organism evidence="1 2">
    <name type="scientific">Bicyclus anynana</name>
    <name type="common">Squinting bush brown butterfly</name>
    <dbReference type="NCBI Taxonomy" id="110368"/>
    <lineage>
        <taxon>Eukaryota</taxon>
        <taxon>Metazoa</taxon>
        <taxon>Ecdysozoa</taxon>
        <taxon>Arthropoda</taxon>
        <taxon>Hexapoda</taxon>
        <taxon>Insecta</taxon>
        <taxon>Pterygota</taxon>
        <taxon>Neoptera</taxon>
        <taxon>Endopterygota</taxon>
        <taxon>Lepidoptera</taxon>
        <taxon>Glossata</taxon>
        <taxon>Ditrysia</taxon>
        <taxon>Papilionoidea</taxon>
        <taxon>Nymphalidae</taxon>
        <taxon>Satyrinae</taxon>
        <taxon>Satyrini</taxon>
        <taxon>Mycalesina</taxon>
        <taxon>Bicyclus</taxon>
    </lineage>
</organism>
<evidence type="ECO:0000313" key="2">
    <source>
        <dbReference type="RefSeq" id="XP_052740309.1"/>
    </source>
</evidence>
<dbReference type="GeneID" id="112053381"/>
<protein>
    <submittedName>
        <fullName evidence="2">Uncharacterized protein LOC112053381</fullName>
    </submittedName>
</protein>
<gene>
    <name evidence="2" type="primary">LOC112053381</name>
</gene>
<dbReference type="Proteomes" id="UP001652582">
    <property type="component" value="Chromosome 11"/>
</dbReference>
<keyword evidence="1" id="KW-1185">Reference proteome</keyword>
<evidence type="ECO:0000313" key="1">
    <source>
        <dbReference type="Proteomes" id="UP001652582"/>
    </source>
</evidence>
<proteinExistence type="predicted"/>
<reference evidence="2" key="1">
    <citation type="submission" date="2025-08" db="UniProtKB">
        <authorList>
            <consortium name="RefSeq"/>
        </authorList>
    </citation>
    <scope>IDENTIFICATION</scope>
</reference>
<name>A0ABM3LMK7_BICAN</name>
<dbReference type="Gene3D" id="3.40.630.30">
    <property type="match status" value="1"/>
</dbReference>
<dbReference type="RefSeq" id="XP_052740309.1">
    <property type="nucleotide sequence ID" value="XM_052884349.1"/>
</dbReference>
<sequence>MSDMNECTSKIWSRFEAKKQDGSVIKLRIQSWQLQSKDDVYEFILKHFVSGEAIHKAAGITRNPEALKEYGELLDLHFKVAPLCAEVCCVDNDGTTVDQILGVSMTQLMTNTQKLEDITKELDLKTAEIQQLLHAAKVLEGYLQPHISSYNTFYFGRGLIVHPEYRKLGIANEFIKVRKLVCIANNVPMTCAGMSAVGSQKAAEKNNWKTFVDIPIDELEKNTGLVFEKDSILNHNIMYTTTE</sequence>
<accession>A0ABM3LMK7</accession>